<evidence type="ECO:0000256" key="3">
    <source>
        <dbReference type="ARBA" id="ARBA00022729"/>
    </source>
</evidence>
<evidence type="ECO:0000256" key="1">
    <source>
        <dbReference type="ARBA" id="ARBA00003989"/>
    </source>
</evidence>
<comment type="function">
    <text evidence="1">May be involved in the biogenesis of curli organelles.</text>
</comment>
<name>Q1YMP0_AURMS</name>
<protein>
    <recommendedName>
        <fullName evidence="2">Curli production assembly/transport component CsgF</fullName>
    </recommendedName>
</protein>
<evidence type="ECO:0000313" key="4">
    <source>
        <dbReference type="EMBL" id="EAS51341.1"/>
    </source>
</evidence>
<comment type="caution">
    <text evidence="4">The sequence shown here is derived from an EMBL/GenBank/DDBJ whole genome shotgun (WGS) entry which is preliminary data.</text>
</comment>
<sequence>MLREHAEQLLAEGKKMVRKIGVVCWAVLIFAAASHTATAGDLVYTPVNPSFGGNPLNSSHLFAIANAQRDATASDADDGLSGGSSIGGGGGGAGNSQADLFVSQLQGRLLSALASQVTEAIFGENPQDSGTVTFGDTSVTFSRTLDSIRLTIVNGADGTVTDIVVPQLVTSSLN</sequence>
<dbReference type="Proteomes" id="UP000000321">
    <property type="component" value="Unassembled WGS sequence"/>
</dbReference>
<evidence type="ECO:0000313" key="5">
    <source>
        <dbReference type="Proteomes" id="UP000000321"/>
    </source>
</evidence>
<dbReference type="HOGENOM" id="CLU_136740_0_0_5"/>
<dbReference type="Pfam" id="PF10614">
    <property type="entry name" value="CsgF"/>
    <property type="match status" value="1"/>
</dbReference>
<organism evidence="4 5">
    <name type="scientific">Aurantimonas manganoxydans (strain ATCC BAA-1229 / DSM 21871 / SI85-9A1)</name>
    <dbReference type="NCBI Taxonomy" id="287752"/>
    <lineage>
        <taxon>Bacteria</taxon>
        <taxon>Pseudomonadati</taxon>
        <taxon>Pseudomonadota</taxon>
        <taxon>Alphaproteobacteria</taxon>
        <taxon>Hyphomicrobiales</taxon>
        <taxon>Aurantimonadaceae</taxon>
        <taxon>Aurantimonas</taxon>
    </lineage>
</organism>
<reference evidence="4 5" key="1">
    <citation type="journal article" date="2008" name="Appl. Environ. Microbiol.">
        <title>Genomic insights into Mn(II) oxidation by the marine alphaproteobacterium Aurantimonas sp. strain SI85-9A1.</title>
        <authorList>
            <person name="Dick G.J."/>
            <person name="Podell S."/>
            <person name="Johnson H.A."/>
            <person name="Rivera-Espinoza Y."/>
            <person name="Bernier-Latmani R."/>
            <person name="McCarthy J.K."/>
            <person name="Torpey J.W."/>
            <person name="Clement B.G."/>
            <person name="Gaasterland T."/>
            <person name="Tebo B.M."/>
        </authorList>
    </citation>
    <scope>NUCLEOTIDE SEQUENCE [LARGE SCALE GENOMIC DNA]</scope>
    <source>
        <strain evidence="4 5">SI85-9A1</strain>
    </source>
</reference>
<gene>
    <name evidence="4" type="ORF">SI859A1_02156</name>
</gene>
<keyword evidence="3" id="KW-0732">Signal</keyword>
<evidence type="ECO:0000256" key="2">
    <source>
        <dbReference type="ARBA" id="ARBA00014031"/>
    </source>
</evidence>
<dbReference type="EMBL" id="AAPJ01000001">
    <property type="protein sequence ID" value="EAS51341.1"/>
    <property type="molecule type" value="Genomic_DNA"/>
</dbReference>
<proteinExistence type="predicted"/>
<dbReference type="InterPro" id="IPR018893">
    <property type="entry name" value="T8SS_CsgF"/>
</dbReference>
<keyword evidence="5" id="KW-1185">Reference proteome</keyword>
<dbReference type="BioCyc" id="AURANTIMONAS:SI859A1_02156-MONOMER"/>
<dbReference type="AlphaFoldDB" id="Q1YMP0"/>
<accession>Q1YMP0</accession>